<gene>
    <name evidence="2" type="ORF">JOF43_001349</name>
</gene>
<proteinExistence type="predicted"/>
<dbReference type="Gene3D" id="3.30.420.40">
    <property type="match status" value="2"/>
</dbReference>
<sequence length="324" mass="33213">MLAAASRRGADGPRIAVIDAGKSTVRAAVFAGDHVLARHREEEGFLHPGAPEAQQAVLAKVREVLSRLEHGPYDTVVLATTGVRSHGEAEHALQAALAEHAGCDVLVVNDVIAAYLGALGPRPGVLVQAGTGSLVLGAVEGCPLVHLDGWGHLAGDRGSGFALGRAGLQAACSALDGAGPSTTLTAELTGADPERFIGELYASSTPTKDVAALARSVLRTAAVGDRVAVDVVSAIVSELVDMALAAGRRLGDPQLRDLPVAFVGGLFFDTLFADTVAGHLRARCPEAKMLHGAGDALEGGRLLAATPHDPITHLLTSAFRSEDP</sequence>
<dbReference type="InterPro" id="IPR002731">
    <property type="entry name" value="ATPase_BadF"/>
</dbReference>
<name>A0ABS4WYW3_9MICO</name>
<dbReference type="SUPFAM" id="SSF53067">
    <property type="entry name" value="Actin-like ATPase domain"/>
    <property type="match status" value="2"/>
</dbReference>
<dbReference type="EMBL" id="JAGIOD010000001">
    <property type="protein sequence ID" value="MBP2381392.1"/>
    <property type="molecule type" value="Genomic_DNA"/>
</dbReference>
<dbReference type="Proteomes" id="UP001519290">
    <property type="component" value="Unassembled WGS sequence"/>
</dbReference>
<evidence type="ECO:0000313" key="2">
    <source>
        <dbReference type="EMBL" id="MBP2381392.1"/>
    </source>
</evidence>
<evidence type="ECO:0000313" key="3">
    <source>
        <dbReference type="Proteomes" id="UP001519290"/>
    </source>
</evidence>
<dbReference type="InterPro" id="IPR052519">
    <property type="entry name" value="Euk-type_GlcNAc_Kinase"/>
</dbReference>
<dbReference type="Pfam" id="PF01869">
    <property type="entry name" value="BcrAD_BadFG"/>
    <property type="match status" value="1"/>
</dbReference>
<reference evidence="2 3" key="1">
    <citation type="submission" date="2021-03" db="EMBL/GenBank/DDBJ databases">
        <title>Sequencing the genomes of 1000 actinobacteria strains.</title>
        <authorList>
            <person name="Klenk H.-P."/>
        </authorList>
    </citation>
    <scope>NUCLEOTIDE SEQUENCE [LARGE SCALE GENOMIC DNA]</scope>
    <source>
        <strain evidence="2 3">DSM 14566</strain>
    </source>
</reference>
<keyword evidence="3" id="KW-1185">Reference proteome</keyword>
<evidence type="ECO:0000259" key="1">
    <source>
        <dbReference type="Pfam" id="PF01869"/>
    </source>
</evidence>
<accession>A0ABS4WYW3</accession>
<dbReference type="PANTHER" id="PTHR43190:SF3">
    <property type="entry name" value="N-ACETYL-D-GLUCOSAMINE KINASE"/>
    <property type="match status" value="1"/>
</dbReference>
<dbReference type="PANTHER" id="PTHR43190">
    <property type="entry name" value="N-ACETYL-D-GLUCOSAMINE KINASE"/>
    <property type="match status" value="1"/>
</dbReference>
<comment type="caution">
    <text evidence="2">The sequence shown here is derived from an EMBL/GenBank/DDBJ whole genome shotgun (WGS) entry which is preliminary data.</text>
</comment>
<feature type="domain" description="ATPase BadF/BadG/BcrA/BcrD type" evidence="1">
    <location>
        <begin position="18"/>
        <end position="270"/>
    </location>
</feature>
<protein>
    <submittedName>
        <fullName evidence="2">N-acetylglucosamine kinase-like BadF-type ATPase</fullName>
    </submittedName>
</protein>
<dbReference type="RefSeq" id="WP_209900504.1">
    <property type="nucleotide sequence ID" value="NZ_BAAAJW010000002.1"/>
</dbReference>
<organism evidence="2 3">
    <name type="scientific">Brachybacterium sacelli</name>
    <dbReference type="NCBI Taxonomy" id="173364"/>
    <lineage>
        <taxon>Bacteria</taxon>
        <taxon>Bacillati</taxon>
        <taxon>Actinomycetota</taxon>
        <taxon>Actinomycetes</taxon>
        <taxon>Micrococcales</taxon>
        <taxon>Dermabacteraceae</taxon>
        <taxon>Brachybacterium</taxon>
    </lineage>
</organism>
<dbReference type="InterPro" id="IPR043129">
    <property type="entry name" value="ATPase_NBD"/>
</dbReference>